<evidence type="ECO:0000256" key="1">
    <source>
        <dbReference type="SAM" id="MobiDB-lite"/>
    </source>
</evidence>
<evidence type="ECO:0008006" key="6">
    <source>
        <dbReference type="Google" id="ProtNLM"/>
    </source>
</evidence>
<gene>
    <name evidence="4" type="ORF">PVAR5_4314</name>
</gene>
<keyword evidence="2" id="KW-0812">Transmembrane</keyword>
<dbReference type="HOGENOM" id="CLU_043314_1_0_1"/>
<feature type="region of interest" description="Disordered" evidence="1">
    <location>
        <begin position="267"/>
        <end position="297"/>
    </location>
</feature>
<protein>
    <recommendedName>
        <fullName evidence="6">Glycophorin A domain protein</fullName>
    </recommendedName>
</protein>
<proteinExistence type="predicted"/>
<feature type="compositionally biased region" description="Basic and acidic residues" evidence="1">
    <location>
        <begin position="267"/>
        <end position="280"/>
    </location>
</feature>
<comment type="caution">
    <text evidence="4">The sequence shown here is derived from an EMBL/GenBank/DDBJ whole genome shotgun (WGS) entry which is preliminary data.</text>
</comment>
<keyword evidence="2" id="KW-0472">Membrane</keyword>
<feature type="transmembrane region" description="Helical" evidence="2">
    <location>
        <begin position="217"/>
        <end position="241"/>
    </location>
</feature>
<evidence type="ECO:0000313" key="5">
    <source>
        <dbReference type="Proteomes" id="UP000018001"/>
    </source>
</evidence>
<accession>V5FUC6</accession>
<keyword evidence="3" id="KW-0732">Signal</keyword>
<feature type="transmembrane region" description="Helical" evidence="2">
    <location>
        <begin position="299"/>
        <end position="319"/>
    </location>
</feature>
<sequence length="374" mass="38871">MRSFQITSAALSILGLLSQSQISHATPFPLEYDIVLVNRACANVCGYYGQLCCSSGQTCSTNSAGQAVCLDGDSSGGSGGSGGEWQMYTTTYVVTETDLATITSTWSSLRASSTAAAGGGTCRPTLGETPCGDSCCSASQMCENKVCVEGASSGYWSSWNSASATATPPLRPTSSGEATVTQTGAATTTEPFIAPVGTNGATLTSASAGNKGLSGGAIAGIVIGTIAGVIFLLLLCACLCFKEALEGLLALFGLGGRRRKDTTYVEERYSHHSHGSRPEGRTWFGTRPSRPAGEKKSGIGGFATIGLMLGALALCLGLKRRRDHDDEKSSYTYPSSYYYSDYYTSAMKAQIDGPETQGDLGGLARAHIDNEHET</sequence>
<evidence type="ECO:0000256" key="2">
    <source>
        <dbReference type="SAM" id="Phobius"/>
    </source>
</evidence>
<reference evidence="5" key="1">
    <citation type="journal article" date="2014" name="Genome Announc.">
        <title>Draft genome sequence of the formaldehyde-resistant fungus Byssochlamys spectabilis No. 5 (anamorph Paecilomyces variotii No. 5) (NBRC109023).</title>
        <authorList>
            <person name="Oka T."/>
            <person name="Ekino K."/>
            <person name="Fukuda K."/>
            <person name="Nomura Y."/>
        </authorList>
    </citation>
    <scope>NUCLEOTIDE SEQUENCE [LARGE SCALE GENOMIC DNA]</scope>
    <source>
        <strain evidence="5">No. 5 / NBRC 109023</strain>
    </source>
</reference>
<dbReference type="AlphaFoldDB" id="V5FUC6"/>
<keyword evidence="2" id="KW-1133">Transmembrane helix</keyword>
<organism evidence="4 5">
    <name type="scientific">Byssochlamys spectabilis (strain No. 5 / NBRC 109023)</name>
    <name type="common">Paecilomyces variotii</name>
    <dbReference type="NCBI Taxonomy" id="1356009"/>
    <lineage>
        <taxon>Eukaryota</taxon>
        <taxon>Fungi</taxon>
        <taxon>Dikarya</taxon>
        <taxon>Ascomycota</taxon>
        <taxon>Pezizomycotina</taxon>
        <taxon>Eurotiomycetes</taxon>
        <taxon>Eurotiomycetidae</taxon>
        <taxon>Eurotiales</taxon>
        <taxon>Thermoascaceae</taxon>
        <taxon>Paecilomyces</taxon>
    </lineage>
</organism>
<name>V5FUC6_BYSSN</name>
<feature type="signal peptide" evidence="3">
    <location>
        <begin position="1"/>
        <end position="25"/>
    </location>
</feature>
<dbReference type="Proteomes" id="UP000018001">
    <property type="component" value="Unassembled WGS sequence"/>
</dbReference>
<dbReference type="eggNOG" id="ENOG502SK6S">
    <property type="taxonomic scope" value="Eukaryota"/>
</dbReference>
<feature type="chain" id="PRO_5004733149" description="Glycophorin A domain protein" evidence="3">
    <location>
        <begin position="26"/>
        <end position="374"/>
    </location>
</feature>
<dbReference type="InParanoid" id="V5FUC6"/>
<evidence type="ECO:0000256" key="3">
    <source>
        <dbReference type="SAM" id="SignalP"/>
    </source>
</evidence>
<keyword evidence="5" id="KW-1185">Reference proteome</keyword>
<dbReference type="OrthoDB" id="5425848at2759"/>
<evidence type="ECO:0000313" key="4">
    <source>
        <dbReference type="EMBL" id="GAD95668.1"/>
    </source>
</evidence>
<dbReference type="EMBL" id="BAUL01000135">
    <property type="protein sequence ID" value="GAD95668.1"/>
    <property type="molecule type" value="Genomic_DNA"/>
</dbReference>